<gene>
    <name evidence="1" type="ORF">G0U57_021828</name>
</gene>
<protein>
    <submittedName>
        <fullName evidence="1">Uncharacterized protein</fullName>
    </submittedName>
</protein>
<comment type="caution">
    <text evidence="1">The sequence shown here is derived from an EMBL/GenBank/DDBJ whole genome shotgun (WGS) entry which is preliminary data.</text>
</comment>
<dbReference type="OrthoDB" id="115435at2759"/>
<name>A0A8T1TGE9_CHESE</name>
<evidence type="ECO:0000313" key="1">
    <source>
        <dbReference type="EMBL" id="KAG6939844.1"/>
    </source>
</evidence>
<dbReference type="AlphaFoldDB" id="A0A8T1TGE9"/>
<evidence type="ECO:0000313" key="2">
    <source>
        <dbReference type="Proteomes" id="UP000765507"/>
    </source>
</evidence>
<reference evidence="1 2" key="1">
    <citation type="journal article" date="2020" name="G3 (Bethesda)">
        <title>Draft Genome of the Common Snapping Turtle, Chelydra serpentina, a Model for Phenotypic Plasticity in Reptiles.</title>
        <authorList>
            <person name="Das D."/>
            <person name="Singh S.K."/>
            <person name="Bierstedt J."/>
            <person name="Erickson A."/>
            <person name="Galli G.L.J."/>
            <person name="Crossley D.A. 2nd"/>
            <person name="Rhen T."/>
        </authorList>
    </citation>
    <scope>NUCLEOTIDE SEQUENCE [LARGE SCALE GENOMIC DNA]</scope>
    <source>
        <strain evidence="1">KW</strain>
    </source>
</reference>
<organism evidence="1 2">
    <name type="scientific">Chelydra serpentina</name>
    <name type="common">Snapping turtle</name>
    <name type="synonym">Testudo serpentina</name>
    <dbReference type="NCBI Taxonomy" id="8475"/>
    <lineage>
        <taxon>Eukaryota</taxon>
        <taxon>Metazoa</taxon>
        <taxon>Chordata</taxon>
        <taxon>Craniata</taxon>
        <taxon>Vertebrata</taxon>
        <taxon>Euteleostomi</taxon>
        <taxon>Archelosauria</taxon>
        <taxon>Testudinata</taxon>
        <taxon>Testudines</taxon>
        <taxon>Cryptodira</taxon>
        <taxon>Durocryptodira</taxon>
        <taxon>Americhelydia</taxon>
        <taxon>Chelydroidea</taxon>
        <taxon>Chelydridae</taxon>
        <taxon>Chelydra</taxon>
    </lineage>
</organism>
<dbReference type="EMBL" id="JAHGAV010000009">
    <property type="protein sequence ID" value="KAG6939844.1"/>
    <property type="molecule type" value="Genomic_DNA"/>
</dbReference>
<accession>A0A8T1TGE9</accession>
<proteinExistence type="predicted"/>
<keyword evidence="2" id="KW-1185">Reference proteome</keyword>
<sequence>MDSLAQKLQALMVDEKRTREELILALGGAPHPQHPAWWMGQRAGNALKDALKPAYESAPYKRLRSFSGMSPVPQGRMIMRPGEMLQCHLSKSGNALMRRSGNVCLRV</sequence>
<dbReference type="Proteomes" id="UP000765507">
    <property type="component" value="Unassembled WGS sequence"/>
</dbReference>